<dbReference type="PANTHER" id="PTHR10545:SF29">
    <property type="entry name" value="GH14572P-RELATED"/>
    <property type="match status" value="1"/>
</dbReference>
<dbReference type="RefSeq" id="XP_020047418.1">
    <property type="nucleotide sequence ID" value="XM_020193235.1"/>
</dbReference>
<evidence type="ECO:0000313" key="5">
    <source>
        <dbReference type="Proteomes" id="UP000095038"/>
    </source>
</evidence>
<dbReference type="Pfam" id="PF00583">
    <property type="entry name" value="Acetyltransf_1"/>
    <property type="match status" value="1"/>
</dbReference>
<evidence type="ECO:0000313" key="4">
    <source>
        <dbReference type="EMBL" id="ODV61111.1"/>
    </source>
</evidence>
<accession>A0A1D2VHG7</accession>
<dbReference type="Proteomes" id="UP000095038">
    <property type="component" value="Unassembled WGS sequence"/>
</dbReference>
<dbReference type="GO" id="GO:0008080">
    <property type="term" value="F:N-acetyltransferase activity"/>
    <property type="evidence" value="ECO:0007669"/>
    <property type="project" value="TreeGrafter"/>
</dbReference>
<dbReference type="GeneID" id="30966871"/>
<gene>
    <name evidence="4" type="ORF">ASCRUDRAFT_75836</name>
</gene>
<dbReference type="SUPFAM" id="SSF55729">
    <property type="entry name" value="Acyl-CoA N-acyltransferases (Nat)"/>
    <property type="match status" value="1"/>
</dbReference>
<dbReference type="STRING" id="1344418.A0A1D2VHG7"/>
<organism evidence="4 5">
    <name type="scientific">Ascoidea rubescens DSM 1968</name>
    <dbReference type="NCBI Taxonomy" id="1344418"/>
    <lineage>
        <taxon>Eukaryota</taxon>
        <taxon>Fungi</taxon>
        <taxon>Dikarya</taxon>
        <taxon>Ascomycota</taxon>
        <taxon>Saccharomycotina</taxon>
        <taxon>Saccharomycetes</taxon>
        <taxon>Ascoideaceae</taxon>
        <taxon>Ascoidea</taxon>
    </lineage>
</organism>
<sequence>MAKSAGFSIRSITKDDKDAWLELWGNEDDSYLTFFKRKLSDKQNNITFERFLDDSVQLWCAVAVAAEDGKLIGFVTYLTHLSTWSHDKYMYLEDLFVSSNQRLSGVGRKLIEYVYHESDCQKCSKIYWFTEMDNHRAQLLYNKVGSFENFIKYSKKYNYQNTSD</sequence>
<proteinExistence type="predicted"/>
<dbReference type="InterPro" id="IPR000182">
    <property type="entry name" value="GNAT_dom"/>
</dbReference>
<evidence type="ECO:0000259" key="3">
    <source>
        <dbReference type="PROSITE" id="PS51186"/>
    </source>
</evidence>
<dbReference type="PROSITE" id="PS51186">
    <property type="entry name" value="GNAT"/>
    <property type="match status" value="1"/>
</dbReference>
<evidence type="ECO:0000256" key="1">
    <source>
        <dbReference type="ARBA" id="ARBA00022679"/>
    </source>
</evidence>
<dbReference type="Gene3D" id="3.40.630.30">
    <property type="match status" value="1"/>
</dbReference>
<keyword evidence="1 4" id="KW-0808">Transferase</keyword>
<dbReference type="GO" id="GO:0005737">
    <property type="term" value="C:cytoplasm"/>
    <property type="evidence" value="ECO:0007669"/>
    <property type="project" value="TreeGrafter"/>
</dbReference>
<reference evidence="5" key="1">
    <citation type="submission" date="2016-05" db="EMBL/GenBank/DDBJ databases">
        <title>Comparative genomics of biotechnologically important yeasts.</title>
        <authorList>
            <consortium name="DOE Joint Genome Institute"/>
            <person name="Riley R."/>
            <person name="Haridas S."/>
            <person name="Wolfe K.H."/>
            <person name="Lopes M.R."/>
            <person name="Hittinger C.T."/>
            <person name="Goker M."/>
            <person name="Salamov A."/>
            <person name="Wisecaver J."/>
            <person name="Long T.M."/>
            <person name="Aerts A.L."/>
            <person name="Barry K."/>
            <person name="Choi C."/>
            <person name="Clum A."/>
            <person name="Coughlan A.Y."/>
            <person name="Deshpande S."/>
            <person name="Douglass A.P."/>
            <person name="Hanson S.J."/>
            <person name="Klenk H.-P."/>
            <person name="Labutti K."/>
            <person name="Lapidus A."/>
            <person name="Lindquist E."/>
            <person name="Lipzen A."/>
            <person name="Meier-Kolthoff J.P."/>
            <person name="Ohm R.A."/>
            <person name="Otillar R.P."/>
            <person name="Pangilinan J."/>
            <person name="Peng Y."/>
            <person name="Rokas A."/>
            <person name="Rosa C.A."/>
            <person name="Scheuner C."/>
            <person name="Sibirny A.A."/>
            <person name="Slot J.C."/>
            <person name="Stielow J.B."/>
            <person name="Sun H."/>
            <person name="Kurtzman C.P."/>
            <person name="Blackwell M."/>
            <person name="Grigoriev I.V."/>
            <person name="Jeffries T.W."/>
        </authorList>
    </citation>
    <scope>NUCLEOTIDE SEQUENCE [LARGE SCALE GENOMIC DNA]</scope>
    <source>
        <strain evidence="5">DSM 1968</strain>
    </source>
</reference>
<dbReference type="InParanoid" id="A0A1D2VHG7"/>
<dbReference type="EMBL" id="KV454480">
    <property type="protein sequence ID" value="ODV61111.1"/>
    <property type="molecule type" value="Genomic_DNA"/>
</dbReference>
<dbReference type="InterPro" id="IPR051016">
    <property type="entry name" value="Diverse_Substrate_AcTransf"/>
</dbReference>
<dbReference type="PANTHER" id="PTHR10545">
    <property type="entry name" value="DIAMINE N-ACETYLTRANSFERASE"/>
    <property type="match status" value="1"/>
</dbReference>
<dbReference type="OrthoDB" id="7305308at2759"/>
<dbReference type="CDD" id="cd04301">
    <property type="entry name" value="NAT_SF"/>
    <property type="match status" value="1"/>
</dbReference>
<dbReference type="FunCoup" id="A0A1D2VHG7">
    <property type="interactions" value="27"/>
</dbReference>
<evidence type="ECO:0000256" key="2">
    <source>
        <dbReference type="ARBA" id="ARBA00023315"/>
    </source>
</evidence>
<keyword evidence="5" id="KW-1185">Reference proteome</keyword>
<dbReference type="InterPro" id="IPR016181">
    <property type="entry name" value="Acyl_CoA_acyltransferase"/>
</dbReference>
<dbReference type="AlphaFoldDB" id="A0A1D2VHG7"/>
<protein>
    <submittedName>
        <fullName evidence="4">Acyl-CoA N-acyltransferase</fullName>
    </submittedName>
</protein>
<name>A0A1D2VHG7_9ASCO</name>
<keyword evidence="2 4" id="KW-0012">Acyltransferase</keyword>
<feature type="domain" description="N-acetyltransferase" evidence="3">
    <location>
        <begin position="7"/>
        <end position="164"/>
    </location>
</feature>